<dbReference type="EMBL" id="SOJN01000139">
    <property type="protein sequence ID" value="TET44076.1"/>
    <property type="molecule type" value="Genomic_DNA"/>
</dbReference>
<dbReference type="AlphaFoldDB" id="A0A523UNI1"/>
<evidence type="ECO:0000313" key="2">
    <source>
        <dbReference type="Proteomes" id="UP000315525"/>
    </source>
</evidence>
<accession>A0A523UNI1</accession>
<gene>
    <name evidence="1" type="ORF">E3J62_11350</name>
</gene>
<organism evidence="1 2">
    <name type="scientific">candidate division TA06 bacterium</name>
    <dbReference type="NCBI Taxonomy" id="2250710"/>
    <lineage>
        <taxon>Bacteria</taxon>
        <taxon>Bacteria division TA06</taxon>
    </lineage>
</organism>
<reference evidence="1 2" key="1">
    <citation type="submission" date="2019-03" db="EMBL/GenBank/DDBJ databases">
        <title>Metabolic potential of uncultured bacteria and archaea associated with petroleum seepage in deep-sea sediments.</title>
        <authorList>
            <person name="Dong X."/>
            <person name="Hubert C."/>
        </authorList>
    </citation>
    <scope>NUCLEOTIDE SEQUENCE [LARGE SCALE GENOMIC DNA]</scope>
    <source>
        <strain evidence="1">E44_bin18</strain>
    </source>
</reference>
<protein>
    <submittedName>
        <fullName evidence="1">Type II toxin-antitoxin system VapB family antitoxin</fullName>
    </submittedName>
</protein>
<comment type="caution">
    <text evidence="1">The sequence shown here is derived from an EMBL/GenBank/DDBJ whole genome shotgun (WGS) entry which is preliminary data.</text>
</comment>
<proteinExistence type="predicted"/>
<dbReference type="Pfam" id="PF09957">
    <property type="entry name" value="VapB_antitoxin"/>
    <property type="match status" value="1"/>
</dbReference>
<dbReference type="Proteomes" id="UP000315525">
    <property type="component" value="Unassembled WGS sequence"/>
</dbReference>
<sequence length="67" mass="8014">MRTLIDIDEKTLKEALKLTKAKTKKEVVNLSLKELVRHKRIERLKSRLGKTDLDLDLKRLERMRQND</sequence>
<name>A0A523UNI1_UNCT6</name>
<dbReference type="InterPro" id="IPR019239">
    <property type="entry name" value="VapB_antitoxin"/>
</dbReference>
<evidence type="ECO:0000313" key="1">
    <source>
        <dbReference type="EMBL" id="TET44076.1"/>
    </source>
</evidence>